<dbReference type="Proteomes" id="UP001501563">
    <property type="component" value="Unassembled WGS sequence"/>
</dbReference>
<accession>A0ABP7KFN2</accession>
<dbReference type="RefSeq" id="WP_345550749.1">
    <property type="nucleotide sequence ID" value="NZ_BAAAZA010000013.1"/>
</dbReference>
<proteinExistence type="predicted"/>
<reference evidence="2" key="1">
    <citation type="journal article" date="2019" name="Int. J. Syst. Evol. Microbiol.">
        <title>The Global Catalogue of Microorganisms (GCM) 10K type strain sequencing project: providing services to taxonomists for standard genome sequencing and annotation.</title>
        <authorList>
            <consortium name="The Broad Institute Genomics Platform"/>
            <consortium name="The Broad Institute Genome Sequencing Center for Infectious Disease"/>
            <person name="Wu L."/>
            <person name="Ma J."/>
        </authorList>
    </citation>
    <scope>NUCLEOTIDE SEQUENCE [LARGE SCALE GENOMIC DNA]</scope>
    <source>
        <strain evidence="2">JCM 16578</strain>
    </source>
</reference>
<dbReference type="EMBL" id="BAAAZA010000013">
    <property type="protein sequence ID" value="GAA3875905.1"/>
    <property type="molecule type" value="Genomic_DNA"/>
</dbReference>
<evidence type="ECO:0000313" key="1">
    <source>
        <dbReference type="EMBL" id="GAA3875905.1"/>
    </source>
</evidence>
<keyword evidence="2" id="KW-1185">Reference proteome</keyword>
<sequence>MLLPLTHHKTQFIEIVHITDPIRHLTSADLVGDEVAIWEGERARQTLSLIADLPGSELYRCFVPGWGIRAHSSTDLLFEIAFCFRCHRVRIWGPDVSVEQEGQTFDAEGPTGLELLRLFRSCAPN</sequence>
<gene>
    <name evidence="1" type="ORF">GCM10022207_47260</name>
</gene>
<evidence type="ECO:0000313" key="2">
    <source>
        <dbReference type="Proteomes" id="UP001501563"/>
    </source>
</evidence>
<comment type="caution">
    <text evidence="1">The sequence shown here is derived from an EMBL/GenBank/DDBJ whole genome shotgun (WGS) entry which is preliminary data.</text>
</comment>
<name>A0ABP7KFN2_9ACTN</name>
<organism evidence="1 2">
    <name type="scientific">Streptomyces lannensis</name>
    <dbReference type="NCBI Taxonomy" id="766498"/>
    <lineage>
        <taxon>Bacteria</taxon>
        <taxon>Bacillati</taxon>
        <taxon>Actinomycetota</taxon>
        <taxon>Actinomycetes</taxon>
        <taxon>Kitasatosporales</taxon>
        <taxon>Streptomycetaceae</taxon>
        <taxon>Streptomyces</taxon>
    </lineage>
</organism>
<protein>
    <submittedName>
        <fullName evidence="1">Uncharacterized protein</fullName>
    </submittedName>
</protein>